<evidence type="ECO:0000256" key="3">
    <source>
        <dbReference type="ARBA" id="ARBA00023163"/>
    </source>
</evidence>
<dbReference type="CDD" id="cd00038">
    <property type="entry name" value="CAP_ED"/>
    <property type="match status" value="1"/>
</dbReference>
<evidence type="ECO:0000259" key="5">
    <source>
        <dbReference type="PROSITE" id="PS50042"/>
    </source>
</evidence>
<keyword evidence="1" id="KW-0805">Transcription regulation</keyword>
<evidence type="ECO:0000256" key="1">
    <source>
        <dbReference type="ARBA" id="ARBA00023015"/>
    </source>
</evidence>
<dbReference type="CDD" id="cd00092">
    <property type="entry name" value="HTH_CRP"/>
    <property type="match status" value="1"/>
</dbReference>
<dbReference type="InterPro" id="IPR014710">
    <property type="entry name" value="RmlC-like_jellyroll"/>
</dbReference>
<feature type="region of interest" description="Disordered" evidence="4">
    <location>
        <begin position="225"/>
        <end position="250"/>
    </location>
</feature>
<proteinExistence type="predicted"/>
<dbReference type="SMART" id="SM00100">
    <property type="entry name" value="cNMP"/>
    <property type="match status" value="1"/>
</dbReference>
<accession>A0ABU3K5T8</accession>
<evidence type="ECO:0000313" key="8">
    <source>
        <dbReference type="Proteomes" id="UP001250932"/>
    </source>
</evidence>
<dbReference type="SUPFAM" id="SSF51206">
    <property type="entry name" value="cAMP-binding domain-like"/>
    <property type="match status" value="1"/>
</dbReference>
<dbReference type="PROSITE" id="PS50042">
    <property type="entry name" value="CNMP_BINDING_3"/>
    <property type="match status" value="1"/>
</dbReference>
<dbReference type="InterPro" id="IPR036390">
    <property type="entry name" value="WH_DNA-bd_sf"/>
</dbReference>
<dbReference type="SMART" id="SM00419">
    <property type="entry name" value="HTH_CRP"/>
    <property type="match status" value="1"/>
</dbReference>
<feature type="domain" description="Cyclic nucleotide-binding" evidence="5">
    <location>
        <begin position="12"/>
        <end position="133"/>
    </location>
</feature>
<evidence type="ECO:0000256" key="4">
    <source>
        <dbReference type="SAM" id="MobiDB-lite"/>
    </source>
</evidence>
<dbReference type="EMBL" id="JAQOUE010000001">
    <property type="protein sequence ID" value="MDT7041789.1"/>
    <property type="molecule type" value="Genomic_DNA"/>
</dbReference>
<protein>
    <submittedName>
        <fullName evidence="7">Crp/Fnr family transcriptional regulator</fullName>
    </submittedName>
</protein>
<dbReference type="PROSITE" id="PS51063">
    <property type="entry name" value="HTH_CRP_2"/>
    <property type="match status" value="1"/>
</dbReference>
<dbReference type="PRINTS" id="PR00034">
    <property type="entry name" value="HTHCRP"/>
</dbReference>
<dbReference type="InterPro" id="IPR012318">
    <property type="entry name" value="HTH_CRP"/>
</dbReference>
<dbReference type="PANTHER" id="PTHR24567:SF28">
    <property type="entry name" value="LISTERIOLYSIN REGULATORY PROTEIN"/>
    <property type="match status" value="1"/>
</dbReference>
<dbReference type="Proteomes" id="UP001250932">
    <property type="component" value="Unassembled WGS sequence"/>
</dbReference>
<evidence type="ECO:0000313" key="7">
    <source>
        <dbReference type="EMBL" id="MDT7041789.1"/>
    </source>
</evidence>
<evidence type="ECO:0000256" key="2">
    <source>
        <dbReference type="ARBA" id="ARBA00023125"/>
    </source>
</evidence>
<dbReference type="Pfam" id="PF13545">
    <property type="entry name" value="HTH_Crp_2"/>
    <property type="match status" value="1"/>
</dbReference>
<dbReference type="InterPro" id="IPR036388">
    <property type="entry name" value="WH-like_DNA-bd_sf"/>
</dbReference>
<dbReference type="SUPFAM" id="SSF46785">
    <property type="entry name" value="Winged helix' DNA-binding domain"/>
    <property type="match status" value="1"/>
</dbReference>
<reference evidence="7 8" key="1">
    <citation type="journal article" date="2023" name="ISME J.">
        <title>Cultivation and genomic characterization of novel and ubiquitous marine nitrite-oxidizing bacteria from the Nitrospirales.</title>
        <authorList>
            <person name="Mueller A.J."/>
            <person name="Daebeler A."/>
            <person name="Herbold C.W."/>
            <person name="Kirkegaard R.H."/>
            <person name="Daims H."/>
        </authorList>
    </citation>
    <scope>NUCLEOTIDE SEQUENCE [LARGE SCALE GENOMIC DNA]</scope>
    <source>
        <strain evidence="7 8">EB</strain>
    </source>
</reference>
<dbReference type="RefSeq" id="WP_313832137.1">
    <property type="nucleotide sequence ID" value="NZ_JAQOUE010000001.1"/>
</dbReference>
<dbReference type="InterPro" id="IPR018490">
    <property type="entry name" value="cNMP-bd_dom_sf"/>
</dbReference>
<dbReference type="InterPro" id="IPR050397">
    <property type="entry name" value="Env_Response_Regulators"/>
</dbReference>
<dbReference type="InterPro" id="IPR000595">
    <property type="entry name" value="cNMP-bd_dom"/>
</dbReference>
<feature type="domain" description="HTH crp-type" evidence="6">
    <location>
        <begin position="147"/>
        <end position="220"/>
    </location>
</feature>
<keyword evidence="8" id="KW-1185">Reference proteome</keyword>
<keyword evidence="3" id="KW-0804">Transcription</keyword>
<name>A0ABU3K5T8_9BACT</name>
<sequence>MSLPTLLRSLPLFAPLSESDYELLLKDIQEIPYRKGEYIFREGDPTEWFHIVKEGTVKCVKSSTDGRDMTLKVLTPGDLFCCEASVFEGSAHPGCAKVLDGATVLKIPKARYLEILRRNPEMAIEVIQYLGERLREAQDNAKSLVFHRAERRLASILLSLANKAGKPNPEGIRLQARLTRLDLADMAGLTVETTTRIMGRLKTDKIVIGKAKNIIISDIKSLQALANPPQNPSQKEEFTSPLYKINPSKT</sequence>
<evidence type="ECO:0000259" key="6">
    <source>
        <dbReference type="PROSITE" id="PS51063"/>
    </source>
</evidence>
<comment type="caution">
    <text evidence="7">The sequence shown here is derived from an EMBL/GenBank/DDBJ whole genome shotgun (WGS) entry which is preliminary data.</text>
</comment>
<dbReference type="Pfam" id="PF00027">
    <property type="entry name" value="cNMP_binding"/>
    <property type="match status" value="1"/>
</dbReference>
<keyword evidence="2" id="KW-0238">DNA-binding</keyword>
<dbReference type="Gene3D" id="2.60.120.10">
    <property type="entry name" value="Jelly Rolls"/>
    <property type="match status" value="1"/>
</dbReference>
<organism evidence="7 8">
    <name type="scientific">Candidatus Nitronereus thalassa</name>
    <dbReference type="NCBI Taxonomy" id="3020898"/>
    <lineage>
        <taxon>Bacteria</taxon>
        <taxon>Pseudomonadati</taxon>
        <taxon>Nitrospirota</taxon>
        <taxon>Nitrospiria</taxon>
        <taxon>Nitrospirales</taxon>
        <taxon>Nitrospiraceae</taxon>
        <taxon>Candidatus Nitronereus</taxon>
    </lineage>
</organism>
<gene>
    <name evidence="7" type="ORF">PPG34_05455</name>
</gene>
<dbReference type="Gene3D" id="1.10.10.10">
    <property type="entry name" value="Winged helix-like DNA-binding domain superfamily/Winged helix DNA-binding domain"/>
    <property type="match status" value="1"/>
</dbReference>
<dbReference type="PANTHER" id="PTHR24567">
    <property type="entry name" value="CRP FAMILY TRANSCRIPTIONAL REGULATORY PROTEIN"/>
    <property type="match status" value="1"/>
</dbReference>